<sequence>MTFLSSAIGKAIASVIVAGGVSTGVTYPLVQGNGSYYAFFTGKTTQEVEGILLFTKSYYTDEYPGGMSYKLGIKNKEQWAQLQERWKKDKENFDPTLYIPVEIKDNNRSGDATALMEKMHKQIWGLIKESKETSKEYECLEKYVETPELASEFRSVFGEDTYRSLVEEVKKARQNIVN</sequence>
<dbReference type="AlphaFoldDB" id="I7BJ89"/>
<protein>
    <submittedName>
        <fullName evidence="1">Uncharacterized protein</fullName>
    </submittedName>
</protein>
<accession>I7BJ89</accession>
<dbReference type="EMBL" id="CP003731">
    <property type="protein sequence ID" value="AFO51903.1"/>
    <property type="molecule type" value="Genomic_DNA"/>
</dbReference>
<reference evidence="2" key="2">
    <citation type="submission" date="2012-07" db="EMBL/GenBank/DDBJ databases">
        <title>Complete genome sequence of 'Candidatus Mycoplasma haemolamae'.</title>
        <authorList>
            <person name="Guimaraes A.M.S."/>
            <person name="Toth B."/>
            <person name="Santos A.P."/>
            <person name="Nascimento N.C."/>
            <person name="Sojka J.E."/>
            <person name="Messick J.B."/>
        </authorList>
    </citation>
    <scope>NUCLEOTIDE SEQUENCE [LARGE SCALE GENOMIC DNA]</scope>
    <source>
        <strain evidence="2">Purdue</strain>
    </source>
</reference>
<keyword evidence="2" id="KW-1185">Reference proteome</keyword>
<proteinExistence type="predicted"/>
<dbReference type="KEGG" id="mhl:MHLP_01615"/>
<evidence type="ECO:0000313" key="2">
    <source>
        <dbReference type="Proteomes" id="UP000006502"/>
    </source>
</evidence>
<reference evidence="1 2" key="1">
    <citation type="journal article" date="2012" name="J. Bacteriol.">
        <title>Genome Sequence of "Candidatus Mycoplasma haemolamae" Strain Purdue, a Red Blood Cell Pathogen of Alpacas (Vicugna pacos) and Llamas (Lama glama).</title>
        <authorList>
            <person name="Guimaraes A.M."/>
            <person name="Toth B."/>
            <person name="Santos A.P."/>
            <person name="do Nascimento N.C."/>
            <person name="Kritchevsky J.E."/>
            <person name="Messick J.B."/>
        </authorList>
    </citation>
    <scope>NUCLEOTIDE SEQUENCE [LARGE SCALE GENOMIC DNA]</scope>
    <source>
        <strain evidence="1 2">Purdue</strain>
    </source>
</reference>
<name>I7BJ89_MYCHA</name>
<organism evidence="1 2">
    <name type="scientific">Mycoplasma haematolamae (strain Purdue)</name>
    <dbReference type="NCBI Taxonomy" id="1212765"/>
    <lineage>
        <taxon>Bacteria</taxon>
        <taxon>Bacillati</taxon>
        <taxon>Mycoplasmatota</taxon>
        <taxon>Mollicutes</taxon>
        <taxon>Mycoplasmataceae</taxon>
        <taxon>Mycoplasma</taxon>
    </lineage>
</organism>
<evidence type="ECO:0000313" key="1">
    <source>
        <dbReference type="EMBL" id="AFO51903.1"/>
    </source>
</evidence>
<dbReference type="PATRIC" id="fig|1212765.3.peg.359"/>
<gene>
    <name evidence="1" type="ordered locus">MHLP_01615</name>
</gene>
<dbReference type="HOGENOM" id="CLU_1509003_0_0_14"/>
<dbReference type="STRING" id="1212765.MHLP_01615"/>
<dbReference type="Proteomes" id="UP000006502">
    <property type="component" value="Chromosome"/>
</dbReference>